<dbReference type="EMBL" id="BAAAFZ010000053">
    <property type="protein sequence ID" value="GAA0592351.1"/>
    <property type="molecule type" value="Genomic_DNA"/>
</dbReference>
<evidence type="ECO:0000313" key="3">
    <source>
        <dbReference type="Proteomes" id="UP001501588"/>
    </source>
</evidence>
<accession>A0ABP3QK82</accession>
<feature type="transmembrane region" description="Helical" evidence="1">
    <location>
        <begin position="195"/>
        <end position="218"/>
    </location>
</feature>
<feature type="transmembrane region" description="Helical" evidence="1">
    <location>
        <begin position="95"/>
        <end position="116"/>
    </location>
</feature>
<keyword evidence="3" id="KW-1185">Reference proteome</keyword>
<keyword evidence="1" id="KW-1133">Transmembrane helix</keyword>
<comment type="caution">
    <text evidence="2">The sequence shown here is derived from an EMBL/GenBank/DDBJ whole genome shotgun (WGS) entry which is preliminary data.</text>
</comment>
<proteinExistence type="predicted"/>
<evidence type="ECO:0000313" key="2">
    <source>
        <dbReference type="EMBL" id="GAA0592351.1"/>
    </source>
</evidence>
<sequence length="229" mass="24158">MNGTERVAVGMLLAVVALFAPGFLLHAAPRFPGSLVGGLLGIAGASAMVLLLAYSLAKRVPWLKRRAALGGVLSFHVYAGAVGAVSGILHTGHKYQSPLGIALVTAMLVVVLSGFAGRYRLAQIGADIREQRQELGALRARYDLVAASLANVLPGSAVPAAATALPDGVPVRVLVGAIADLEDAIRRREALKRAFSRWIVLHVAAALVFYPLLALHVWSGIYYGLRWLP</sequence>
<dbReference type="Proteomes" id="UP001501588">
    <property type="component" value="Unassembled WGS sequence"/>
</dbReference>
<keyword evidence="1" id="KW-0812">Transmembrane</keyword>
<dbReference type="RefSeq" id="WP_343896511.1">
    <property type="nucleotide sequence ID" value="NZ_BAAAFZ010000053.1"/>
</dbReference>
<feature type="transmembrane region" description="Helical" evidence="1">
    <location>
        <begin position="7"/>
        <end position="28"/>
    </location>
</feature>
<name>A0ABP3QK82_9PROT</name>
<protein>
    <submittedName>
        <fullName evidence="2">Iron reductase</fullName>
    </submittedName>
</protein>
<evidence type="ECO:0000256" key="1">
    <source>
        <dbReference type="SAM" id="Phobius"/>
    </source>
</evidence>
<feature type="transmembrane region" description="Helical" evidence="1">
    <location>
        <begin position="34"/>
        <end position="56"/>
    </location>
</feature>
<feature type="transmembrane region" description="Helical" evidence="1">
    <location>
        <begin position="68"/>
        <end position="89"/>
    </location>
</feature>
<organism evidence="2 3">
    <name type="scientific">Craurococcus roseus</name>
    <dbReference type="NCBI Taxonomy" id="77585"/>
    <lineage>
        <taxon>Bacteria</taxon>
        <taxon>Pseudomonadati</taxon>
        <taxon>Pseudomonadota</taxon>
        <taxon>Alphaproteobacteria</taxon>
        <taxon>Acetobacterales</taxon>
        <taxon>Acetobacteraceae</taxon>
        <taxon>Craurococcus</taxon>
    </lineage>
</organism>
<keyword evidence="1" id="KW-0472">Membrane</keyword>
<reference evidence="3" key="1">
    <citation type="journal article" date="2019" name="Int. J. Syst. Evol. Microbiol.">
        <title>The Global Catalogue of Microorganisms (GCM) 10K type strain sequencing project: providing services to taxonomists for standard genome sequencing and annotation.</title>
        <authorList>
            <consortium name="The Broad Institute Genomics Platform"/>
            <consortium name="The Broad Institute Genome Sequencing Center for Infectious Disease"/>
            <person name="Wu L."/>
            <person name="Ma J."/>
        </authorList>
    </citation>
    <scope>NUCLEOTIDE SEQUENCE [LARGE SCALE GENOMIC DNA]</scope>
    <source>
        <strain evidence="3">JCM 9933</strain>
    </source>
</reference>
<gene>
    <name evidence="2" type="ORF">GCM10009416_33410</name>
</gene>